<dbReference type="RefSeq" id="WP_112157572.1">
    <property type="nucleotide sequence ID" value="NZ_QKRX01000002.1"/>
</dbReference>
<dbReference type="NCBIfam" id="TIGR00667">
    <property type="entry name" value="aat"/>
    <property type="match status" value="1"/>
</dbReference>
<dbReference type="Gene3D" id="3.40.630.70">
    <property type="entry name" value="Leucyl/phenylalanyl-tRNA-protein transferase, C-terminal domain"/>
    <property type="match status" value="1"/>
</dbReference>
<dbReference type="GO" id="GO:0008914">
    <property type="term" value="F:leucyl-tRNA--protein transferase activity"/>
    <property type="evidence" value="ECO:0007669"/>
    <property type="project" value="UniProtKB-UniRule"/>
</dbReference>
<dbReference type="EC" id="2.3.2.6" evidence="10 15"/>
<comment type="caution">
    <text evidence="16">The sequence shown here is derived from an EMBL/GenBank/DDBJ whole genome shotgun (WGS) entry which is preliminary data.</text>
</comment>
<dbReference type="PANTHER" id="PTHR30098">
    <property type="entry name" value="LEUCYL/PHENYLALANYL-TRNA--PROTEIN TRANSFERASE"/>
    <property type="match status" value="1"/>
</dbReference>
<dbReference type="AlphaFoldDB" id="A0A364NQF6"/>
<gene>
    <name evidence="15" type="primary">aat</name>
    <name evidence="16" type="ORF">DN062_03515</name>
</gene>
<dbReference type="InterPro" id="IPR042203">
    <property type="entry name" value="Leu/Phe-tRNA_Trfase_C"/>
</dbReference>
<dbReference type="InterPro" id="IPR004616">
    <property type="entry name" value="Leu/Phe-tRNA_Trfase"/>
</dbReference>
<proteinExistence type="inferred from homology"/>
<accession>A0A364NQF6</accession>
<name>A0A364NQF6_9GAMM</name>
<evidence type="ECO:0000256" key="9">
    <source>
        <dbReference type="ARBA" id="ARBA00061535"/>
    </source>
</evidence>
<dbReference type="FunFam" id="3.40.630.70:FF:000001">
    <property type="entry name" value="Leucyl/phenylalanyl-tRNA--protein transferase"/>
    <property type="match status" value="1"/>
</dbReference>
<comment type="similarity">
    <text evidence="9 15">Belongs to the L/F-transferase family.</text>
</comment>
<evidence type="ECO:0000256" key="12">
    <source>
        <dbReference type="ARBA" id="ARBA00077136"/>
    </source>
</evidence>
<keyword evidence="2 15" id="KW-0963">Cytoplasm</keyword>
<dbReference type="Proteomes" id="UP000250744">
    <property type="component" value="Unassembled WGS sequence"/>
</dbReference>
<evidence type="ECO:0000256" key="6">
    <source>
        <dbReference type="ARBA" id="ARBA00050652"/>
    </source>
</evidence>
<evidence type="ECO:0000256" key="2">
    <source>
        <dbReference type="ARBA" id="ARBA00022490"/>
    </source>
</evidence>
<sequence>MISWLHPEAYTFPPVSMALRDPEGLLAAGGDLTPARIISAYKRGIFPWYNPGEPILWWSPDPRCVIYPNQVHISKSFKKTLRKNDFRVTFDLNFEDVIRSCSGPRQKASGTWISEEIVDAYTRLHRMGIAHSVEVWREKQLIGGLYGMALGRVFFGESMFSKETDASKIAFSFLCHQLNKWGFALIDCQVHNPHLESMGAIEIPRGTFIDILAEHTEAAPHQGWMFEIDTQYILGS</sequence>
<dbReference type="EMBL" id="QKRX01000002">
    <property type="protein sequence ID" value="RAU19339.1"/>
    <property type="molecule type" value="Genomic_DNA"/>
</dbReference>
<evidence type="ECO:0000256" key="14">
    <source>
        <dbReference type="ARBA" id="ARBA00083640"/>
    </source>
</evidence>
<reference evidence="16 17" key="1">
    <citation type="submission" date="2018-06" db="EMBL/GenBank/DDBJ databases">
        <title>Nitrincola tibetense sp. nov., isolated from Lake XuguoCo on Tibetan Plateau.</title>
        <authorList>
            <person name="Xing P."/>
        </authorList>
    </citation>
    <scope>NUCLEOTIDE SEQUENCE [LARGE SCALE GENOMIC DNA]</scope>
    <source>
        <strain evidence="17">xg18</strain>
    </source>
</reference>
<evidence type="ECO:0000313" key="16">
    <source>
        <dbReference type="EMBL" id="RAU19339.1"/>
    </source>
</evidence>
<comment type="function">
    <text evidence="8 15">Functions in the N-end rule pathway of protein degradation where it conjugates Leu, Phe and, less efficiently, Met from aminoacyl-tRNAs to the N-termini of proteins containing an N-terminal arginine or lysine.</text>
</comment>
<evidence type="ECO:0000256" key="4">
    <source>
        <dbReference type="ARBA" id="ARBA00023315"/>
    </source>
</evidence>
<dbReference type="HAMAP" id="MF_00688">
    <property type="entry name" value="Leu_Phe_trans"/>
    <property type="match status" value="1"/>
</dbReference>
<protein>
    <recommendedName>
        <fullName evidence="11 15">Leucyl/phenylalanyl-tRNA--protein transferase</fullName>
        <ecNumber evidence="10 15">2.3.2.6</ecNumber>
    </recommendedName>
    <alternativeName>
        <fullName evidence="12 15">L/F-transferase</fullName>
    </alternativeName>
    <alternativeName>
        <fullName evidence="13 15">Leucyltransferase</fullName>
    </alternativeName>
    <alternativeName>
        <fullName evidence="14 15">Phenyalanyltransferase</fullName>
    </alternativeName>
</protein>
<dbReference type="GO" id="GO:0030163">
    <property type="term" value="P:protein catabolic process"/>
    <property type="evidence" value="ECO:0007669"/>
    <property type="project" value="UniProtKB-UniRule"/>
</dbReference>
<evidence type="ECO:0000313" key="17">
    <source>
        <dbReference type="Proteomes" id="UP000250744"/>
    </source>
</evidence>
<keyword evidence="17" id="KW-1185">Reference proteome</keyword>
<dbReference type="Gene3D" id="3.30.70.3550">
    <property type="entry name" value="Leucyl/phenylalanyl-tRNA-protein transferase, N-terminal domain"/>
    <property type="match status" value="1"/>
</dbReference>
<dbReference type="PANTHER" id="PTHR30098:SF2">
    <property type="entry name" value="LEUCYL_PHENYLALANYL-TRNA--PROTEIN TRANSFERASE"/>
    <property type="match status" value="1"/>
</dbReference>
<evidence type="ECO:0000256" key="7">
    <source>
        <dbReference type="ARBA" id="ARBA00051538"/>
    </source>
</evidence>
<evidence type="ECO:0000256" key="1">
    <source>
        <dbReference type="ARBA" id="ARBA00004496"/>
    </source>
</evidence>
<dbReference type="OrthoDB" id="9790282at2"/>
<comment type="catalytic activity">
    <reaction evidence="7 15">
        <text>N-terminal L-lysyl-[protein] + L-leucyl-tRNA(Leu) = N-terminal L-leucyl-L-lysyl-[protein] + tRNA(Leu) + H(+)</text>
        <dbReference type="Rhea" id="RHEA:12340"/>
        <dbReference type="Rhea" id="RHEA-COMP:9613"/>
        <dbReference type="Rhea" id="RHEA-COMP:9622"/>
        <dbReference type="Rhea" id="RHEA-COMP:12670"/>
        <dbReference type="Rhea" id="RHEA-COMP:12671"/>
        <dbReference type="ChEBI" id="CHEBI:15378"/>
        <dbReference type="ChEBI" id="CHEBI:65249"/>
        <dbReference type="ChEBI" id="CHEBI:78442"/>
        <dbReference type="ChEBI" id="CHEBI:78494"/>
        <dbReference type="ChEBI" id="CHEBI:133043"/>
        <dbReference type="EC" id="2.3.2.6"/>
    </reaction>
</comment>
<evidence type="ECO:0000256" key="10">
    <source>
        <dbReference type="ARBA" id="ARBA00066767"/>
    </source>
</evidence>
<dbReference type="GO" id="GO:0005737">
    <property type="term" value="C:cytoplasm"/>
    <property type="evidence" value="ECO:0007669"/>
    <property type="project" value="UniProtKB-SubCell"/>
</dbReference>
<dbReference type="SUPFAM" id="SSF55729">
    <property type="entry name" value="Acyl-CoA N-acyltransferases (Nat)"/>
    <property type="match status" value="1"/>
</dbReference>
<evidence type="ECO:0000256" key="15">
    <source>
        <dbReference type="HAMAP-Rule" id="MF_00688"/>
    </source>
</evidence>
<evidence type="ECO:0000256" key="5">
    <source>
        <dbReference type="ARBA" id="ARBA00050607"/>
    </source>
</evidence>
<keyword evidence="4 15" id="KW-0012">Acyltransferase</keyword>
<dbReference type="Pfam" id="PF03588">
    <property type="entry name" value="Leu_Phe_trans"/>
    <property type="match status" value="1"/>
</dbReference>
<evidence type="ECO:0000256" key="13">
    <source>
        <dbReference type="ARBA" id="ARBA00077165"/>
    </source>
</evidence>
<dbReference type="InterPro" id="IPR042221">
    <property type="entry name" value="Leu/Phe-tRNA_Trfase_N"/>
</dbReference>
<evidence type="ECO:0000256" key="11">
    <source>
        <dbReference type="ARBA" id="ARBA00074372"/>
    </source>
</evidence>
<organism evidence="16 17">
    <name type="scientific">Nitrincola tibetensis</name>
    <dbReference type="NCBI Taxonomy" id="2219697"/>
    <lineage>
        <taxon>Bacteria</taxon>
        <taxon>Pseudomonadati</taxon>
        <taxon>Pseudomonadota</taxon>
        <taxon>Gammaproteobacteria</taxon>
        <taxon>Oceanospirillales</taxon>
        <taxon>Oceanospirillaceae</taxon>
        <taxon>Nitrincola</taxon>
    </lineage>
</organism>
<evidence type="ECO:0000256" key="8">
    <source>
        <dbReference type="ARBA" id="ARBA00054043"/>
    </source>
</evidence>
<comment type="catalytic activity">
    <reaction evidence="6 15">
        <text>N-terminal L-arginyl-[protein] + L-leucyl-tRNA(Leu) = N-terminal L-leucyl-L-arginyl-[protein] + tRNA(Leu) + H(+)</text>
        <dbReference type="Rhea" id="RHEA:50416"/>
        <dbReference type="Rhea" id="RHEA-COMP:9613"/>
        <dbReference type="Rhea" id="RHEA-COMP:9622"/>
        <dbReference type="Rhea" id="RHEA-COMP:12672"/>
        <dbReference type="Rhea" id="RHEA-COMP:12673"/>
        <dbReference type="ChEBI" id="CHEBI:15378"/>
        <dbReference type="ChEBI" id="CHEBI:64719"/>
        <dbReference type="ChEBI" id="CHEBI:78442"/>
        <dbReference type="ChEBI" id="CHEBI:78494"/>
        <dbReference type="ChEBI" id="CHEBI:133044"/>
        <dbReference type="EC" id="2.3.2.6"/>
    </reaction>
</comment>
<comment type="subcellular location">
    <subcellularLocation>
        <location evidence="1 15">Cytoplasm</location>
    </subcellularLocation>
</comment>
<comment type="catalytic activity">
    <reaction evidence="5 15">
        <text>L-phenylalanyl-tRNA(Phe) + an N-terminal L-alpha-aminoacyl-[protein] = an N-terminal L-phenylalanyl-L-alpha-aminoacyl-[protein] + tRNA(Phe)</text>
        <dbReference type="Rhea" id="RHEA:43632"/>
        <dbReference type="Rhea" id="RHEA-COMP:9668"/>
        <dbReference type="Rhea" id="RHEA-COMP:9699"/>
        <dbReference type="Rhea" id="RHEA-COMP:10636"/>
        <dbReference type="Rhea" id="RHEA-COMP:10637"/>
        <dbReference type="ChEBI" id="CHEBI:78442"/>
        <dbReference type="ChEBI" id="CHEBI:78531"/>
        <dbReference type="ChEBI" id="CHEBI:78597"/>
        <dbReference type="ChEBI" id="CHEBI:83561"/>
        <dbReference type="EC" id="2.3.2.6"/>
    </reaction>
</comment>
<dbReference type="FunFam" id="3.30.70.3550:FF:000001">
    <property type="entry name" value="Leucyl/phenylalanyl-tRNA--protein transferase"/>
    <property type="match status" value="1"/>
</dbReference>
<dbReference type="InterPro" id="IPR016181">
    <property type="entry name" value="Acyl_CoA_acyltransferase"/>
</dbReference>
<keyword evidence="3 15" id="KW-0808">Transferase</keyword>
<evidence type="ECO:0000256" key="3">
    <source>
        <dbReference type="ARBA" id="ARBA00022679"/>
    </source>
</evidence>